<feature type="chain" id="PRO_5017541561" evidence="1">
    <location>
        <begin position="19"/>
        <end position="208"/>
    </location>
</feature>
<keyword evidence="1" id="KW-0732">Signal</keyword>
<dbReference type="InterPro" id="IPR021796">
    <property type="entry name" value="Tll0287-like_dom"/>
</dbReference>
<dbReference type="OrthoDB" id="1494333at2"/>
<dbReference type="PROSITE" id="PS51257">
    <property type="entry name" value="PROKAR_LIPOPROTEIN"/>
    <property type="match status" value="1"/>
</dbReference>
<proteinExistence type="predicted"/>
<keyword evidence="4" id="KW-1185">Reference proteome</keyword>
<evidence type="ECO:0000256" key="1">
    <source>
        <dbReference type="SAM" id="SignalP"/>
    </source>
</evidence>
<dbReference type="Proteomes" id="UP000257127">
    <property type="component" value="Unassembled WGS sequence"/>
</dbReference>
<accession>A0A3E1F0J8</accession>
<dbReference type="EMBL" id="QURB01000002">
    <property type="protein sequence ID" value="RFC55336.1"/>
    <property type="molecule type" value="Genomic_DNA"/>
</dbReference>
<reference evidence="3 4" key="1">
    <citation type="submission" date="2018-08" db="EMBL/GenBank/DDBJ databases">
        <title>The draft genome squence of Brumimicrobium sp. N62.</title>
        <authorList>
            <person name="Du Z.-J."/>
            <person name="Luo H.-R."/>
        </authorList>
    </citation>
    <scope>NUCLEOTIDE SEQUENCE [LARGE SCALE GENOMIC DNA]</scope>
    <source>
        <strain evidence="3 4">N62</strain>
    </source>
</reference>
<gene>
    <name evidence="3" type="ORF">DXU93_05805</name>
</gene>
<dbReference type="RefSeq" id="WP_116880316.1">
    <property type="nucleotide sequence ID" value="NZ_QURB01000002.1"/>
</dbReference>
<sequence length="208" mass="22974">MKIIIVLALSILTFSSCGLDSGNKNESSNTVEHESITELTKAEKDEYIELGKSYSSSTQQVLGKNLIGALSKQGSIGALEFCNIQAIPLTDSMQNKMGVKISRISDQPRNQDNKASEQELAIIKDFKSQIASGKIAPEISPVLIEEENKVRFYAPIVTNAMCLQCHGVKETDIKPETLEMIAELYPQDKATGYKSNEVRGVWSIIFER</sequence>
<evidence type="ECO:0000313" key="4">
    <source>
        <dbReference type="Proteomes" id="UP000257127"/>
    </source>
</evidence>
<feature type="domain" description="Tll0287-like" evidence="2">
    <location>
        <begin position="52"/>
        <end position="205"/>
    </location>
</feature>
<name>A0A3E1F0J8_9FLAO</name>
<feature type="signal peptide" evidence="1">
    <location>
        <begin position="1"/>
        <end position="18"/>
    </location>
</feature>
<dbReference type="AlphaFoldDB" id="A0A3E1F0J8"/>
<dbReference type="Pfam" id="PF11845">
    <property type="entry name" value="Tll0287-like"/>
    <property type="match status" value="1"/>
</dbReference>
<evidence type="ECO:0000313" key="3">
    <source>
        <dbReference type="EMBL" id="RFC55336.1"/>
    </source>
</evidence>
<organism evidence="3 4">
    <name type="scientific">Brumimicrobium aurantiacum</name>
    <dbReference type="NCBI Taxonomy" id="1737063"/>
    <lineage>
        <taxon>Bacteria</taxon>
        <taxon>Pseudomonadati</taxon>
        <taxon>Bacteroidota</taxon>
        <taxon>Flavobacteriia</taxon>
        <taxon>Flavobacteriales</taxon>
        <taxon>Crocinitomicaceae</taxon>
        <taxon>Brumimicrobium</taxon>
    </lineage>
</organism>
<evidence type="ECO:0000259" key="2">
    <source>
        <dbReference type="Pfam" id="PF11845"/>
    </source>
</evidence>
<comment type="caution">
    <text evidence="3">The sequence shown here is derived from an EMBL/GenBank/DDBJ whole genome shotgun (WGS) entry which is preliminary data.</text>
</comment>
<protein>
    <submittedName>
        <fullName evidence="3">DUF3365 domain-containing protein</fullName>
    </submittedName>
</protein>